<evidence type="ECO:0000313" key="3">
    <source>
        <dbReference type="Proteomes" id="UP000245412"/>
    </source>
</evidence>
<dbReference type="EMBL" id="QGGY01000010">
    <property type="protein sequence ID" value="PWJ74090.1"/>
    <property type="molecule type" value="Genomic_DNA"/>
</dbReference>
<feature type="coiled-coil region" evidence="1">
    <location>
        <begin position="1733"/>
        <end position="1767"/>
    </location>
</feature>
<sequence>MKLKYDYWDRTRPCDIYLARSGKRILGALNGVQRADLTPRMCEPSTLELEVARIEGGEVSNFYDEIDSFMELYIPEFGWFYIEEPPRIQKEASQEIKSLTAMSYEYTLKNDDLVGFKINCGTEGSLEMYEENTDVDGIPKEQIVLYNPDKPSLSLINLVLSNVSRTWKPGHIDTSLRSLRRSFEEDSVDVLSFFQKMSKAFRCIFQFDSEHMEVNAYDLSTYGQNTNICLTYDTILNNCSIQSDSDEIYTVFTVEGEDDLLINPVNLGSSDIVNINYFLHRQFPQSVIDKYDAYLAARSSLAAQYLVPYKKYADALERQSEILNRVPEDAVTNNWAAYDLPQLYTELDIYKKLIVKIEERNKKPDGTLDMSNSPDLGMYLSFKNVVIPDIQAEITRKESGAVEEAPKTDYEIMWDLYGVNELEAKISNYEQLIASYQQNGYDKPWPGGTGTGTEALWKSRQQSYKKYKDYLKQAQAALKNRQAQADSWKSIMDASEREMDTLSKKGRPDHPDYGFSKEELAAIKALYRHTDYTDSNIILSDFDGVNGRLEKQKELLQSAQDQLEIESQPQLQFSISTDNPFYMEEFSHLREEMDIGNFIYVETAPDYYEKARISEMTFSILEWDKDLDIKFSTVTTSYGKKSDFLNLVDKISSSGKNTIKAAASTATDSAIQKFLRTVFDRYSGENALNSQISSINSDTLRQFANIETNYLKTEELAAEIAKVGKLEADSAFIKYLTAQFLTADSAVFQDLSAEIAKFKDMVAGNILVEDGYVFNFTAKNAHLDEAFIREFVASKITALVLTSAKITSNDLLIQSDEGDAGMKLAGNTLQFYDSLGKVGIQIGYDAAGHPSLLICDSTGNIMLDASGLHDSIVPKDFIKSDMVGDGEIKQRNIDTTGIREWLDEDGNTIFDVSKMKFNDQEFSVMYETQKQEIEHLSYMTDSITIVGGQVFTEADNIITPSSITVHAIARNNAVISRWLLDGIETSSGISEDKSSITIPSSAITNKQSLHIRCENQDKTLYDEHTIYCVRQGKPGESPVLVFLSRDSHSFLAAANGLAVPTSIIVSISCYKGTKAVACTVGKIGNIPPGMTVTVKNNDSMTSYLQIDVIPSLTGSSGVLTIPVRPSDSSDSTSEYIKEFSWCKLADAAELEGELITLKNTVSGVSTKVDEVQNSIDNSVWLNTTIDYYDENGDPVKHELKNLGSLIHQDFEKISQTVSETDSKIGNPGDPTSGTSVYSHISSIEQTAKRIDLVVKSNTGASNLALTDQMIAVATRDLKISALTTFMNASQSGSSTVIDGGAIKTGSIDANRIKTNSITADRIKTNAITAAQITTGNIAGTNGWINLHSGTFNYGSGKLSWNGSTLSINGTVTATAGKIAGFNINSTYIAQNTTSLGGTNNSVYLGNNGISCGTAFKVTNAGVLTATNATISGNITASSGKIATWTIDGDHIYNGIAYTGAKNNNSTGMGAYGGGWAFWAGNGRFSVNQSGTLIATNATITGTIDATSINIKDKISMYSNYTQRNSSMLRLVPVSTYDMLYIGEGLSEAGHIELRKYTTILSGVNTPIITCNSLSAGSIMCTSEGLGINASNGGQISSMNNLILRPNPVDTDYGSIMVDGAGYLRPTQPAGDNAGFSYGSASFRIHKVWTLKGVDTSSVYDLKTNIEKLKSAREEIMKTDVCSYNLKCDLKDGIYQKNYGFIIGGGYSISEKFISESGEGVLGYNIDAFLCKGIQELYCETDSLELKYQELLAAVESLKAQIADLKQNSCIN</sequence>
<dbReference type="RefSeq" id="WP_109747428.1">
    <property type="nucleotide sequence ID" value="NZ_JANKBI010000009.1"/>
</dbReference>
<reference evidence="2 3" key="1">
    <citation type="submission" date="2018-05" db="EMBL/GenBank/DDBJ databases">
        <authorList>
            <person name="Goeker M."/>
            <person name="Huntemann M."/>
            <person name="Clum A."/>
            <person name="Pillay M."/>
            <person name="Palaniappan K."/>
            <person name="Varghese N."/>
            <person name="Mikhailova N."/>
            <person name="Stamatis D."/>
            <person name="Reddy T."/>
            <person name="Daum C."/>
            <person name="Shapiro N."/>
            <person name="Ivanova N."/>
            <person name="Kyrpides N."/>
            <person name="Woyke T."/>
        </authorList>
    </citation>
    <scope>NUCLEOTIDE SEQUENCE [LARGE SCALE GENOMIC DNA]</scope>
    <source>
        <strain evidence="2 3">DSM 26524</strain>
    </source>
</reference>
<evidence type="ECO:0008006" key="4">
    <source>
        <dbReference type="Google" id="ProtNLM"/>
    </source>
</evidence>
<keyword evidence="3" id="KW-1185">Reference proteome</keyword>
<name>A0AB73T1J8_9FIRM</name>
<organism evidence="2 3">
    <name type="scientific">Murimonas intestini</name>
    <dbReference type="NCBI Taxonomy" id="1337051"/>
    <lineage>
        <taxon>Bacteria</taxon>
        <taxon>Bacillati</taxon>
        <taxon>Bacillota</taxon>
        <taxon>Clostridia</taxon>
        <taxon>Lachnospirales</taxon>
        <taxon>Lachnospiraceae</taxon>
        <taxon>Murimonas</taxon>
    </lineage>
</organism>
<keyword evidence="1" id="KW-0175">Coiled coil</keyword>
<evidence type="ECO:0000313" key="2">
    <source>
        <dbReference type="EMBL" id="PWJ74090.1"/>
    </source>
</evidence>
<gene>
    <name evidence="2" type="ORF">C7383_110130</name>
</gene>
<dbReference type="Proteomes" id="UP000245412">
    <property type="component" value="Unassembled WGS sequence"/>
</dbReference>
<accession>A0AB73T1J8</accession>
<comment type="caution">
    <text evidence="2">The sequence shown here is derived from an EMBL/GenBank/DDBJ whole genome shotgun (WGS) entry which is preliminary data.</text>
</comment>
<protein>
    <recommendedName>
        <fullName evidence="4">Peptidase S74 domain-containing protein</fullName>
    </recommendedName>
</protein>
<proteinExistence type="predicted"/>
<evidence type="ECO:0000256" key="1">
    <source>
        <dbReference type="SAM" id="Coils"/>
    </source>
</evidence>